<dbReference type="Gene3D" id="1.25.40.10">
    <property type="entry name" value="Tetratricopeptide repeat domain"/>
    <property type="match status" value="1"/>
</dbReference>
<dbReference type="GO" id="GO:0097363">
    <property type="term" value="F:protein O-acetylglucosaminyltransferase activity"/>
    <property type="evidence" value="ECO:0007669"/>
    <property type="project" value="UniProtKB-EC"/>
</dbReference>
<dbReference type="EC" id="2.4.1.255" evidence="3"/>
<organism evidence="10 11">
    <name type="scientific">Planktothrix paucivesiculata PCC 9631</name>
    <dbReference type="NCBI Taxonomy" id="671071"/>
    <lineage>
        <taxon>Bacteria</taxon>
        <taxon>Bacillati</taxon>
        <taxon>Cyanobacteriota</taxon>
        <taxon>Cyanophyceae</taxon>
        <taxon>Oscillatoriophycideae</taxon>
        <taxon>Oscillatoriales</taxon>
        <taxon>Microcoleaceae</taxon>
        <taxon>Planktothrix</taxon>
    </lineage>
</organism>
<dbReference type="AlphaFoldDB" id="A0A7Z9C2A4"/>
<dbReference type="Pfam" id="PF13844">
    <property type="entry name" value="Glyco_transf_41"/>
    <property type="match status" value="2"/>
</dbReference>
<evidence type="ECO:0000259" key="9">
    <source>
        <dbReference type="Pfam" id="PF13844"/>
    </source>
</evidence>
<evidence type="ECO:0000256" key="2">
    <source>
        <dbReference type="ARBA" id="ARBA00005386"/>
    </source>
</evidence>
<dbReference type="RefSeq" id="WP_083622861.1">
    <property type="nucleotide sequence ID" value="NZ_LR735022.1"/>
</dbReference>
<dbReference type="EMBL" id="CZCS02000242">
    <property type="protein sequence ID" value="VXD25783.1"/>
    <property type="molecule type" value="Genomic_DNA"/>
</dbReference>
<comment type="caution">
    <text evidence="10">The sequence shown here is derived from an EMBL/GenBank/DDBJ whole genome shotgun (WGS) entry which is preliminary data.</text>
</comment>
<evidence type="ECO:0000256" key="8">
    <source>
        <dbReference type="PROSITE-ProRule" id="PRU00339"/>
    </source>
</evidence>
<dbReference type="InterPro" id="IPR051939">
    <property type="entry name" value="Glycosyltr_41/O-GlcNAc_trsf"/>
</dbReference>
<evidence type="ECO:0000313" key="10">
    <source>
        <dbReference type="EMBL" id="VXD25783.1"/>
    </source>
</evidence>
<evidence type="ECO:0000256" key="6">
    <source>
        <dbReference type="ARBA" id="ARBA00022737"/>
    </source>
</evidence>
<keyword evidence="6" id="KW-0677">Repeat</keyword>
<evidence type="ECO:0000256" key="3">
    <source>
        <dbReference type="ARBA" id="ARBA00011970"/>
    </source>
</evidence>
<feature type="repeat" description="TPR" evidence="8">
    <location>
        <begin position="10"/>
        <end position="43"/>
    </location>
</feature>
<keyword evidence="4" id="KW-0328">Glycosyltransferase</keyword>
<dbReference type="OrthoDB" id="146908at2"/>
<dbReference type="Gene3D" id="3.40.50.2000">
    <property type="entry name" value="Glycogen Phosphorylase B"/>
    <property type="match status" value="1"/>
</dbReference>
<dbReference type="SUPFAM" id="SSF53756">
    <property type="entry name" value="UDP-Glycosyltransferase/glycogen phosphorylase"/>
    <property type="match status" value="1"/>
</dbReference>
<evidence type="ECO:0000256" key="1">
    <source>
        <dbReference type="ARBA" id="ARBA00004922"/>
    </source>
</evidence>
<accession>A0A7Z9C2A4</accession>
<sequence>MVAQDLLAMTSDWQEKAEQLLLKNNYTEAAKLYEQAIEVQPEIKSHYWYLGLVLLLQGQEAEAQTTWLFGMADGEPEQIEEWTQELIQVLEIEAERQRLELEDYAVAWAIRQHIREIQPTDINNLLHLTGLSICLRTYTGREPIELGLLELLKQESATVDSELLLEVIKSVVDSAPLLTSSLNLTEASLVHIRNTDVFINQLIIPFVYKMAHSAKQLSTAAKFTELGLRLAPEHPELLCFSASVYQDSNRFDQGIQAAKLYFSLTKNLAEKFFAIHLIMRGLMSAGGYWKEFVETTEQQKDLLKLLLEEQPTDLSQVETIRLFNTMFFSPYFEDNPQENTRLRSEVSNLAQLNIENYAKEQIERYRHRQTTRFHQPAVERRLKIGYISHCFRSHSVGWLARWLFQYHNKEKFEIFGYFICYDHYNYNQVQDWYVNNIENVRKLEFSGLEAAEKIDQDEIDILIDLDSLTLTSTAEAMAVKPAPVQVTWLGWDASEIPTIDYYIADPYVLTEDAQSYYNEKIWRLPQTYLAVDGFEVGIPNVRRDQLDIPSDAIIYFVAQRGYKYHPHTAQLQLAILKAVPNSYFIIKGVADQKSLKTFYSEIADSVGVDCDRLKLLPSSPTEAVHRANLAIADVVLDTYPYNGATTTMETLWMGIPMVTRVGQQFSARNSYTMMINAGITEGIAWTDEEYVQWGIKLGTDENLRSQISWKLIKNRQTAPLWNGKQFTREMENAYEQMWLNYINNKT</sequence>
<comment type="similarity">
    <text evidence="2">Belongs to the glycosyltransferase 41 family. O-GlcNAc transferase subfamily.</text>
</comment>
<name>A0A7Z9C2A4_9CYAN</name>
<dbReference type="Gene3D" id="3.40.50.11380">
    <property type="match status" value="1"/>
</dbReference>
<dbReference type="InterPro" id="IPR029489">
    <property type="entry name" value="OGT/SEC/SPY_C"/>
</dbReference>
<evidence type="ECO:0000256" key="5">
    <source>
        <dbReference type="ARBA" id="ARBA00022679"/>
    </source>
</evidence>
<proteinExistence type="inferred from homology"/>
<evidence type="ECO:0000256" key="7">
    <source>
        <dbReference type="ARBA" id="ARBA00022803"/>
    </source>
</evidence>
<comment type="pathway">
    <text evidence="1">Protein modification; protein glycosylation.</text>
</comment>
<gene>
    <name evidence="10" type="ORF">PL9631_970090</name>
</gene>
<dbReference type="SUPFAM" id="SSF48452">
    <property type="entry name" value="TPR-like"/>
    <property type="match status" value="1"/>
</dbReference>
<evidence type="ECO:0000256" key="4">
    <source>
        <dbReference type="ARBA" id="ARBA00022676"/>
    </source>
</evidence>
<keyword evidence="11" id="KW-1185">Reference proteome</keyword>
<feature type="domain" description="O-GlcNAc transferase C-terminal" evidence="9">
    <location>
        <begin position="542"/>
        <end position="730"/>
    </location>
</feature>
<dbReference type="Proteomes" id="UP000182190">
    <property type="component" value="Unassembled WGS sequence"/>
</dbReference>
<feature type="domain" description="O-GlcNAc transferase C-terminal" evidence="9">
    <location>
        <begin position="367"/>
        <end position="532"/>
    </location>
</feature>
<dbReference type="PANTHER" id="PTHR44835">
    <property type="entry name" value="UDP-N-ACETYLGLUCOSAMINE--PEPTIDE N-ACETYLGLUCOSAMINYLTRANSFERASE SPINDLY-RELATED"/>
    <property type="match status" value="1"/>
</dbReference>
<dbReference type="PROSITE" id="PS50005">
    <property type="entry name" value="TPR"/>
    <property type="match status" value="1"/>
</dbReference>
<protein>
    <recommendedName>
        <fullName evidence="3">protein O-GlcNAc transferase</fullName>
        <ecNumber evidence="3">2.4.1.255</ecNumber>
    </recommendedName>
</protein>
<keyword evidence="5" id="KW-0808">Transferase</keyword>
<evidence type="ECO:0000313" key="11">
    <source>
        <dbReference type="Proteomes" id="UP000182190"/>
    </source>
</evidence>
<reference evidence="10" key="1">
    <citation type="submission" date="2019-10" db="EMBL/GenBank/DDBJ databases">
        <authorList>
            <consortium name="Genoscope - CEA"/>
            <person name="William W."/>
        </authorList>
    </citation>
    <scope>NUCLEOTIDE SEQUENCE [LARGE SCALE GENOMIC DNA]</scope>
    <source>
        <strain evidence="10">BBR_PRJEB10994</strain>
    </source>
</reference>
<dbReference type="InterPro" id="IPR011990">
    <property type="entry name" value="TPR-like_helical_dom_sf"/>
</dbReference>
<dbReference type="InterPro" id="IPR019734">
    <property type="entry name" value="TPR_rpt"/>
</dbReference>
<keyword evidence="7 8" id="KW-0802">TPR repeat</keyword>
<dbReference type="PANTHER" id="PTHR44835:SF1">
    <property type="entry name" value="PROTEIN O-GLCNAC TRANSFERASE"/>
    <property type="match status" value="1"/>
</dbReference>